<dbReference type="Gene3D" id="3.40.630.30">
    <property type="match status" value="1"/>
</dbReference>
<keyword evidence="3" id="KW-1185">Reference proteome</keyword>
<evidence type="ECO:0000313" key="2">
    <source>
        <dbReference type="EMBL" id="BCD89073.1"/>
    </source>
</evidence>
<organism evidence="2 3">
    <name type="scientific">Pseudomonas solani</name>
    <dbReference type="NCBI Taxonomy" id="2731552"/>
    <lineage>
        <taxon>Bacteria</taxon>
        <taxon>Pseudomonadati</taxon>
        <taxon>Pseudomonadota</taxon>
        <taxon>Gammaproteobacteria</taxon>
        <taxon>Pseudomonadales</taxon>
        <taxon>Pseudomonadaceae</taxon>
        <taxon>Pseudomonas</taxon>
    </lineage>
</organism>
<dbReference type="Proteomes" id="UP001064896">
    <property type="component" value="Chromosome"/>
</dbReference>
<reference evidence="2" key="1">
    <citation type="submission" date="2020-05" db="EMBL/GenBank/DDBJ databases">
        <title>Complete genome sequence of Pseudomonas sp. Sm006.</title>
        <authorList>
            <person name="Takeuchi K."/>
            <person name="Someya N."/>
        </authorList>
    </citation>
    <scope>NUCLEOTIDE SEQUENCE</scope>
    <source>
        <strain evidence="2">Sm006</strain>
    </source>
</reference>
<protein>
    <recommendedName>
        <fullName evidence="1">N-acetyltransferase domain-containing protein</fullName>
    </recommendedName>
</protein>
<dbReference type="Pfam" id="PF00583">
    <property type="entry name" value="Acetyltransf_1"/>
    <property type="match status" value="1"/>
</dbReference>
<dbReference type="PROSITE" id="PS51186">
    <property type="entry name" value="GNAT"/>
    <property type="match status" value="1"/>
</dbReference>
<gene>
    <name evidence="2" type="ORF">PSm6_54800</name>
</gene>
<evidence type="ECO:0000313" key="3">
    <source>
        <dbReference type="Proteomes" id="UP001064896"/>
    </source>
</evidence>
<name>A0ABN6BZA2_9PSED</name>
<dbReference type="InterPro" id="IPR000182">
    <property type="entry name" value="GNAT_dom"/>
</dbReference>
<dbReference type="InterPro" id="IPR016181">
    <property type="entry name" value="Acyl_CoA_acyltransferase"/>
</dbReference>
<dbReference type="EMBL" id="AP023081">
    <property type="protein sequence ID" value="BCD89073.1"/>
    <property type="molecule type" value="Genomic_DNA"/>
</dbReference>
<sequence>MTLPTVRRARSADTEALVALDPIVREQPGRKAFIANAVAADQCWVAVETHDDSTLLGYGVLDRSFFEHDFIALVMVKDGARRRGVASALMAELERQCTGPKLFTSTNASNAPMLALLARHGFTPSGASTTWMTATPNWCSSSSPLTPATVDRGFSVSFEALQQVLQLCFRCLQ</sequence>
<dbReference type="CDD" id="cd04301">
    <property type="entry name" value="NAT_SF"/>
    <property type="match status" value="1"/>
</dbReference>
<accession>A0ABN6BZA2</accession>
<dbReference type="SUPFAM" id="SSF55729">
    <property type="entry name" value="Acyl-CoA N-acyltransferases (Nat)"/>
    <property type="match status" value="1"/>
</dbReference>
<feature type="domain" description="N-acetyltransferase" evidence="1">
    <location>
        <begin position="4"/>
        <end position="146"/>
    </location>
</feature>
<proteinExistence type="predicted"/>
<dbReference type="RefSeq" id="WP_307735124.1">
    <property type="nucleotide sequence ID" value="NZ_AP023081.1"/>
</dbReference>
<evidence type="ECO:0000259" key="1">
    <source>
        <dbReference type="PROSITE" id="PS51186"/>
    </source>
</evidence>